<protein>
    <submittedName>
        <fullName evidence="2">Class I SAM-dependent methyltransferase</fullName>
        <ecNumber evidence="2">2.1.1.222</ecNumber>
        <ecNumber evidence="2">2.1.1.64</ecNumber>
    </submittedName>
</protein>
<reference evidence="3" key="1">
    <citation type="journal article" date="2019" name="Int. J. Syst. Evol. Microbiol.">
        <title>The Global Catalogue of Microorganisms (GCM) 10K type strain sequencing project: providing services to taxonomists for standard genome sequencing and annotation.</title>
        <authorList>
            <consortium name="The Broad Institute Genomics Platform"/>
            <consortium name="The Broad Institute Genome Sequencing Center for Infectious Disease"/>
            <person name="Wu L."/>
            <person name="Ma J."/>
        </authorList>
    </citation>
    <scope>NUCLEOTIDE SEQUENCE [LARGE SCALE GENOMIC DNA]</scope>
    <source>
        <strain evidence="3">KCTC 42282</strain>
    </source>
</reference>
<dbReference type="PANTHER" id="PTHR43861">
    <property type="entry name" value="TRANS-ACONITATE 2-METHYLTRANSFERASE-RELATED"/>
    <property type="match status" value="1"/>
</dbReference>
<dbReference type="SUPFAM" id="SSF53756">
    <property type="entry name" value="UDP-Glycosyltransferase/glycogen phosphorylase"/>
    <property type="match status" value="1"/>
</dbReference>
<dbReference type="PANTHER" id="PTHR43861:SF1">
    <property type="entry name" value="TRANS-ACONITATE 2-METHYLTRANSFERASE"/>
    <property type="match status" value="1"/>
</dbReference>
<keyword evidence="1" id="KW-0175">Coiled coil</keyword>
<evidence type="ECO:0000313" key="3">
    <source>
        <dbReference type="Proteomes" id="UP001595704"/>
    </source>
</evidence>
<name>A0ABV7UK08_9HYPH</name>
<dbReference type="Gene3D" id="3.40.50.150">
    <property type="entry name" value="Vaccinia Virus protein VP39"/>
    <property type="match status" value="1"/>
</dbReference>
<organism evidence="2 3">
    <name type="scientific">Camelimonas fluminis</name>
    <dbReference type="NCBI Taxonomy" id="1576911"/>
    <lineage>
        <taxon>Bacteria</taxon>
        <taxon>Pseudomonadati</taxon>
        <taxon>Pseudomonadota</taxon>
        <taxon>Alphaproteobacteria</taxon>
        <taxon>Hyphomicrobiales</taxon>
        <taxon>Chelatococcaceae</taxon>
        <taxon>Camelimonas</taxon>
    </lineage>
</organism>
<dbReference type="Proteomes" id="UP001595704">
    <property type="component" value="Unassembled WGS sequence"/>
</dbReference>
<comment type="caution">
    <text evidence="2">The sequence shown here is derived from an EMBL/GenBank/DDBJ whole genome shotgun (WGS) entry which is preliminary data.</text>
</comment>
<evidence type="ECO:0000313" key="2">
    <source>
        <dbReference type="EMBL" id="MFC3638853.1"/>
    </source>
</evidence>
<evidence type="ECO:0000256" key="1">
    <source>
        <dbReference type="SAM" id="Coils"/>
    </source>
</evidence>
<dbReference type="EC" id="2.1.1.64" evidence="2"/>
<dbReference type="Pfam" id="PF13489">
    <property type="entry name" value="Methyltransf_23"/>
    <property type="match status" value="1"/>
</dbReference>
<dbReference type="RefSeq" id="WP_191321414.1">
    <property type="nucleotide sequence ID" value="NZ_BNCG01000077.1"/>
</dbReference>
<gene>
    <name evidence="2" type="ORF">ACFONL_16040</name>
</gene>
<proteinExistence type="predicted"/>
<dbReference type="GO" id="GO:0032259">
    <property type="term" value="P:methylation"/>
    <property type="evidence" value="ECO:0007669"/>
    <property type="project" value="UniProtKB-KW"/>
</dbReference>
<dbReference type="SUPFAM" id="SSF53335">
    <property type="entry name" value="S-adenosyl-L-methionine-dependent methyltransferases"/>
    <property type="match status" value="1"/>
</dbReference>
<dbReference type="EC" id="2.1.1.222" evidence="2"/>
<sequence>MSSNPEYWKNRRGVDYKNQQDVQRTADSESYTLQERWLTSYIRDLHARGGQRRLRVLDFGCGAGRFAHLLAPLDFLDYFGYDSSASMVEPLRANPPSAIKEALDERIRVSERFEAVFPESETFDLIFTVSVLVHNRPDTARRMISAMMDRLTPGGKIVLIENSHTAVSAMENLWYGGRWCHAFSQYFEGRADTEIIDRFADRHAIYIASLFFEIRPSRHVYHAHSKADAIICSLGDLLSHGLDQAEEINENILREAESIPANNESIIGQLLDIREKLAERELTCDQHMRRILELENALNSMSEQCKQLSNALSETSVRFADRQKLLEHVGAGLRDAQNRRSYRTITSEETTPPRVRTDLPIYEKNKSQDIKYAHTISEFEGLLHIFHAEWVGIRAAVGSLPGTKISISADRLLSTQDLSELSRQIHSGNYKKVLIHGFSQNMSKLVSLLSRMDLASVLYIIKHGNPAQWCYDAERKAAFDVLDFAATGRVRRVHFMKAGFDLDLGNIFRPMLFNMAPAFRGSGVPPLSPRERGVVFAPAWADWRKNLYTGLIAACTANSVGKILVYADNIDVPNLINNKIIRHKFIDREQTFGLITSSSVCMNASIVDCHPMVNIEAQSFGVPCVRGRLNLDALEDHPYVKLTEVDDAMSIANIRSVLDRVLAVPENELRDMTLDYQAASDAVSRNRYGEFLEF</sequence>
<keyword evidence="3" id="KW-1185">Reference proteome</keyword>
<keyword evidence="2" id="KW-0489">Methyltransferase</keyword>
<dbReference type="InterPro" id="IPR029063">
    <property type="entry name" value="SAM-dependent_MTases_sf"/>
</dbReference>
<accession>A0ABV7UK08</accession>
<dbReference type="GO" id="GO:0061542">
    <property type="term" value="F:3-demethylubiquinol 3-O-methyltransferase activity"/>
    <property type="evidence" value="ECO:0007669"/>
    <property type="project" value="UniProtKB-EC"/>
</dbReference>
<dbReference type="GO" id="GO:0102208">
    <property type="term" value="F:2-polyprenyl-6-hydroxyphenol methylase activity"/>
    <property type="evidence" value="ECO:0007669"/>
    <property type="project" value="UniProtKB-EC"/>
</dbReference>
<keyword evidence="2" id="KW-0808">Transferase</keyword>
<dbReference type="CDD" id="cd02440">
    <property type="entry name" value="AdoMet_MTases"/>
    <property type="match status" value="1"/>
</dbReference>
<dbReference type="EMBL" id="JBHRYC010000080">
    <property type="protein sequence ID" value="MFC3638853.1"/>
    <property type="molecule type" value="Genomic_DNA"/>
</dbReference>
<feature type="coiled-coil region" evidence="1">
    <location>
        <begin position="284"/>
        <end position="311"/>
    </location>
</feature>